<evidence type="ECO:0000259" key="6">
    <source>
        <dbReference type="PROSITE" id="PS51465"/>
    </source>
</evidence>
<dbReference type="InterPro" id="IPR036058">
    <property type="entry name" value="Kazal_dom_sf"/>
</dbReference>
<reference evidence="7" key="1">
    <citation type="journal article" date="2019" name="bioRxiv">
        <title>The Genome of the Zebra Mussel, Dreissena polymorpha: A Resource for Invasive Species Research.</title>
        <authorList>
            <person name="McCartney M.A."/>
            <person name="Auch B."/>
            <person name="Kono T."/>
            <person name="Mallez S."/>
            <person name="Zhang Y."/>
            <person name="Obille A."/>
            <person name="Becker A."/>
            <person name="Abrahante J.E."/>
            <person name="Garbe J."/>
            <person name="Badalamenti J.P."/>
            <person name="Herman A."/>
            <person name="Mangelson H."/>
            <person name="Liachko I."/>
            <person name="Sullivan S."/>
            <person name="Sone E.D."/>
            <person name="Koren S."/>
            <person name="Silverstein K.A.T."/>
            <person name="Beckman K.B."/>
            <person name="Gohl D.M."/>
        </authorList>
    </citation>
    <scope>NUCLEOTIDE SEQUENCE</scope>
    <source>
        <strain evidence="7">Duluth1</strain>
        <tissue evidence="7">Whole animal</tissue>
    </source>
</reference>
<evidence type="ECO:0000313" key="8">
    <source>
        <dbReference type="Proteomes" id="UP000828390"/>
    </source>
</evidence>
<dbReference type="CDD" id="cd00104">
    <property type="entry name" value="KAZAL_FS"/>
    <property type="match status" value="1"/>
</dbReference>
<keyword evidence="8" id="KW-1185">Reference proteome</keyword>
<evidence type="ECO:0000256" key="3">
    <source>
        <dbReference type="ARBA" id="ARBA00023180"/>
    </source>
</evidence>
<dbReference type="SMART" id="SM00280">
    <property type="entry name" value="KAZAL"/>
    <property type="match status" value="1"/>
</dbReference>
<proteinExistence type="predicted"/>
<organism evidence="7 8">
    <name type="scientific">Dreissena polymorpha</name>
    <name type="common">Zebra mussel</name>
    <name type="synonym">Mytilus polymorpha</name>
    <dbReference type="NCBI Taxonomy" id="45954"/>
    <lineage>
        <taxon>Eukaryota</taxon>
        <taxon>Metazoa</taxon>
        <taxon>Spiralia</taxon>
        <taxon>Lophotrochozoa</taxon>
        <taxon>Mollusca</taxon>
        <taxon>Bivalvia</taxon>
        <taxon>Autobranchia</taxon>
        <taxon>Heteroconchia</taxon>
        <taxon>Euheterodonta</taxon>
        <taxon>Imparidentia</taxon>
        <taxon>Neoheterodontei</taxon>
        <taxon>Myida</taxon>
        <taxon>Dreissenoidea</taxon>
        <taxon>Dreissenidae</taxon>
        <taxon>Dreissena</taxon>
    </lineage>
</organism>
<dbReference type="GO" id="GO:0050840">
    <property type="term" value="F:extracellular matrix binding"/>
    <property type="evidence" value="ECO:0007669"/>
    <property type="project" value="TreeGrafter"/>
</dbReference>
<feature type="compositionally biased region" description="Basic residues" evidence="4">
    <location>
        <begin position="256"/>
        <end position="265"/>
    </location>
</feature>
<dbReference type="PANTHER" id="PTHR13866">
    <property type="entry name" value="SPARC OSTEONECTIN"/>
    <property type="match status" value="1"/>
</dbReference>
<sequence>MEHIGLFLLTLYLGRSGVSAADYPFDADYLVPPKCRACDVKSCPLLTFCAGVVVKDQCGCCPRCSSDLFQPHVEPHKPPPAERPTASPPEPTFTSSGEACLRRRCPRFKMCVVNQQGLPICTCSSEFICQRRQTRRNNRNKEGLVAICGTDGVTYPSRCYLKVAYCNSKRRIKHKHDGACMTDEVTDVRGGKDTEKDKPVEAIINKIYQNYSEMLLYKQEHKRLGEEKRRELKHRREERQRENKKKKLGEQNNLRLRSRRMKRRNQSYNMFRFNNDMLFGRQTQWSSSQVRKSKI</sequence>
<protein>
    <recommendedName>
        <fullName evidence="6">Kazal-like domain-containing protein</fullName>
    </recommendedName>
</protein>
<evidence type="ECO:0000256" key="4">
    <source>
        <dbReference type="SAM" id="MobiDB-lite"/>
    </source>
</evidence>
<feature type="region of interest" description="Disordered" evidence="4">
    <location>
        <begin position="225"/>
        <end position="265"/>
    </location>
</feature>
<gene>
    <name evidence="7" type="ORF">DPMN_097383</name>
</gene>
<dbReference type="InterPro" id="IPR002350">
    <property type="entry name" value="Kazal_dom"/>
</dbReference>
<feature type="signal peptide" evidence="5">
    <location>
        <begin position="1"/>
        <end position="20"/>
    </location>
</feature>
<dbReference type="PROSITE" id="PS51465">
    <property type="entry name" value="KAZAL_2"/>
    <property type="match status" value="1"/>
</dbReference>
<feature type="chain" id="PRO_5039653560" description="Kazal-like domain-containing protein" evidence="5">
    <location>
        <begin position="21"/>
        <end position="295"/>
    </location>
</feature>
<comment type="caution">
    <text evidence="7">The sequence shown here is derived from an EMBL/GenBank/DDBJ whole genome shotgun (WGS) entry which is preliminary data.</text>
</comment>
<evidence type="ECO:0000313" key="7">
    <source>
        <dbReference type="EMBL" id="KAH3854832.1"/>
    </source>
</evidence>
<dbReference type="Proteomes" id="UP000828390">
    <property type="component" value="Unassembled WGS sequence"/>
</dbReference>
<dbReference type="SUPFAM" id="SSF100895">
    <property type="entry name" value="Kazal-type serine protease inhibitors"/>
    <property type="match status" value="1"/>
</dbReference>
<dbReference type="Gene3D" id="3.30.60.30">
    <property type="match status" value="1"/>
</dbReference>
<evidence type="ECO:0000256" key="5">
    <source>
        <dbReference type="SAM" id="SignalP"/>
    </source>
</evidence>
<dbReference type="EMBL" id="JAIWYP010000003">
    <property type="protein sequence ID" value="KAH3854832.1"/>
    <property type="molecule type" value="Genomic_DNA"/>
</dbReference>
<keyword evidence="2" id="KW-1015">Disulfide bond</keyword>
<dbReference type="AlphaFoldDB" id="A0A9D4LCV3"/>
<evidence type="ECO:0000256" key="1">
    <source>
        <dbReference type="ARBA" id="ARBA00022729"/>
    </source>
</evidence>
<accession>A0A9D4LCV3</accession>
<reference evidence="7" key="2">
    <citation type="submission" date="2020-11" db="EMBL/GenBank/DDBJ databases">
        <authorList>
            <person name="McCartney M.A."/>
            <person name="Auch B."/>
            <person name="Kono T."/>
            <person name="Mallez S."/>
            <person name="Becker A."/>
            <person name="Gohl D.M."/>
            <person name="Silverstein K.A.T."/>
            <person name="Koren S."/>
            <person name="Bechman K.B."/>
            <person name="Herman A."/>
            <person name="Abrahante J.E."/>
            <person name="Garbe J."/>
        </authorList>
    </citation>
    <scope>NUCLEOTIDE SEQUENCE</scope>
    <source>
        <strain evidence="7">Duluth1</strain>
        <tissue evidence="7">Whole animal</tissue>
    </source>
</reference>
<dbReference type="PANTHER" id="PTHR13866:SF14">
    <property type="entry name" value="BM-40"/>
    <property type="match status" value="1"/>
</dbReference>
<dbReference type="OrthoDB" id="192611at2759"/>
<keyword evidence="3" id="KW-0325">Glycoprotein</keyword>
<keyword evidence="1 5" id="KW-0732">Signal</keyword>
<feature type="compositionally biased region" description="Basic and acidic residues" evidence="4">
    <location>
        <begin position="225"/>
        <end position="241"/>
    </location>
</feature>
<evidence type="ECO:0000256" key="2">
    <source>
        <dbReference type="ARBA" id="ARBA00023157"/>
    </source>
</evidence>
<dbReference type="GO" id="GO:0005518">
    <property type="term" value="F:collagen binding"/>
    <property type="evidence" value="ECO:0007669"/>
    <property type="project" value="TreeGrafter"/>
</dbReference>
<feature type="region of interest" description="Disordered" evidence="4">
    <location>
        <begin position="75"/>
        <end position="96"/>
    </location>
</feature>
<dbReference type="GO" id="GO:0005615">
    <property type="term" value="C:extracellular space"/>
    <property type="evidence" value="ECO:0007669"/>
    <property type="project" value="TreeGrafter"/>
</dbReference>
<feature type="domain" description="Kazal-like" evidence="6">
    <location>
        <begin position="124"/>
        <end position="182"/>
    </location>
</feature>
<name>A0A9D4LCV3_DREPO</name>
<dbReference type="Pfam" id="PF07648">
    <property type="entry name" value="Kazal_2"/>
    <property type="match status" value="1"/>
</dbReference>
<dbReference type="GO" id="GO:0005509">
    <property type="term" value="F:calcium ion binding"/>
    <property type="evidence" value="ECO:0007669"/>
    <property type="project" value="TreeGrafter"/>
</dbReference>